<dbReference type="RefSeq" id="WP_116493637.1">
    <property type="nucleotide sequence ID" value="NZ_QDFR01000001.1"/>
</dbReference>
<dbReference type="PANTHER" id="PTHR30579:SF3">
    <property type="entry name" value="TRANSCRIPTIONAL REGULATORY PROTEIN"/>
    <property type="match status" value="1"/>
</dbReference>
<feature type="domain" description="HTH lysR-type" evidence="5">
    <location>
        <begin position="4"/>
        <end position="61"/>
    </location>
</feature>
<dbReference type="PROSITE" id="PS50931">
    <property type="entry name" value="HTH_LYSR"/>
    <property type="match status" value="1"/>
</dbReference>
<dbReference type="EMBL" id="QDFR01000001">
    <property type="protein sequence ID" value="PVE56260.1"/>
    <property type="molecule type" value="Genomic_DNA"/>
</dbReference>
<dbReference type="Pfam" id="PF00126">
    <property type="entry name" value="HTH_1"/>
    <property type="match status" value="1"/>
</dbReference>
<dbReference type="InterPro" id="IPR036390">
    <property type="entry name" value="WH_DNA-bd_sf"/>
</dbReference>
<evidence type="ECO:0000256" key="3">
    <source>
        <dbReference type="ARBA" id="ARBA00023125"/>
    </source>
</evidence>
<evidence type="ECO:0000313" key="7">
    <source>
        <dbReference type="Proteomes" id="UP000244335"/>
    </source>
</evidence>
<dbReference type="Gene3D" id="1.10.10.10">
    <property type="entry name" value="Winged helix-like DNA-binding domain superfamily/Winged helix DNA-binding domain"/>
    <property type="match status" value="1"/>
</dbReference>
<dbReference type="AlphaFoldDB" id="A0AA92C5U6"/>
<keyword evidence="2" id="KW-0805">Transcription regulation</keyword>
<accession>A0AA92C5U6</accession>
<dbReference type="GO" id="GO:0003677">
    <property type="term" value="F:DNA binding"/>
    <property type="evidence" value="ECO:0007669"/>
    <property type="project" value="UniProtKB-KW"/>
</dbReference>
<keyword evidence="3" id="KW-0238">DNA-binding</keyword>
<dbReference type="SUPFAM" id="SSF46785">
    <property type="entry name" value="Winged helix' DNA-binding domain"/>
    <property type="match status" value="1"/>
</dbReference>
<sequence length="302" mass="33525">MTDVNWDDLKLFHIVATEGGLAGAASLTGISAPTIGRKMLFLERTMGRTLFIRSQQGYKLAPDGVILFERVQHMRRTAAEISQWHGDAFSLPIVSISSNIWLMGFIAENTSAIRGPDDAFRLCCKHFGPEDDLTYRRGMIGVFDASTQHGNFAVRKSVTVNYCAYRSEGLAPTASAPWISIGTEVAASDAEKWVFCNREQMIHTWTNAPALLPRLIQSGVGKGVLPAYIGDTLPGVVRDGEIIEELAHNLWITVNDDDRHTAEMRVAIDRLAALLKRNERLFEGMRAEPVERQSPVILFPRS</sequence>
<evidence type="ECO:0000256" key="1">
    <source>
        <dbReference type="ARBA" id="ARBA00009437"/>
    </source>
</evidence>
<organism evidence="6 7">
    <name type="scientific">Rhizobium rhizogenes</name>
    <name type="common">Agrobacterium rhizogenes</name>
    <dbReference type="NCBI Taxonomy" id="359"/>
    <lineage>
        <taxon>Bacteria</taxon>
        <taxon>Pseudomonadati</taxon>
        <taxon>Pseudomonadota</taxon>
        <taxon>Alphaproteobacteria</taxon>
        <taxon>Hyphomicrobiales</taxon>
        <taxon>Rhizobiaceae</taxon>
        <taxon>Rhizobium/Agrobacterium group</taxon>
        <taxon>Rhizobium</taxon>
    </lineage>
</organism>
<keyword evidence="4" id="KW-0804">Transcription</keyword>
<proteinExistence type="inferred from homology"/>
<dbReference type="InterPro" id="IPR000847">
    <property type="entry name" value="LysR_HTH_N"/>
</dbReference>
<protein>
    <submittedName>
        <fullName evidence="6">LysR family transcriptional regulator</fullName>
    </submittedName>
</protein>
<evidence type="ECO:0000256" key="4">
    <source>
        <dbReference type="ARBA" id="ARBA00023163"/>
    </source>
</evidence>
<dbReference type="Proteomes" id="UP000244335">
    <property type="component" value="Unassembled WGS sequence"/>
</dbReference>
<evidence type="ECO:0000256" key="2">
    <source>
        <dbReference type="ARBA" id="ARBA00023015"/>
    </source>
</evidence>
<comment type="similarity">
    <text evidence="1">Belongs to the LysR transcriptional regulatory family.</text>
</comment>
<evidence type="ECO:0000259" key="5">
    <source>
        <dbReference type="PROSITE" id="PS50931"/>
    </source>
</evidence>
<dbReference type="GO" id="GO:0003700">
    <property type="term" value="F:DNA-binding transcription factor activity"/>
    <property type="evidence" value="ECO:0007669"/>
    <property type="project" value="InterPro"/>
</dbReference>
<gene>
    <name evidence="6" type="ORF">DC430_00115</name>
</gene>
<evidence type="ECO:0000313" key="6">
    <source>
        <dbReference type="EMBL" id="PVE56260.1"/>
    </source>
</evidence>
<dbReference type="InterPro" id="IPR050176">
    <property type="entry name" value="LTTR"/>
</dbReference>
<reference evidence="6 7" key="1">
    <citation type="submission" date="2018-04" db="EMBL/GenBank/DDBJ databases">
        <authorList>
            <person name="Hagen T."/>
        </authorList>
    </citation>
    <scope>NUCLEOTIDE SEQUENCE [LARGE SCALE GENOMIC DNA]</scope>
    <source>
        <strain evidence="6 7">TPD7009</strain>
    </source>
</reference>
<dbReference type="PANTHER" id="PTHR30579">
    <property type="entry name" value="TRANSCRIPTIONAL REGULATOR"/>
    <property type="match status" value="1"/>
</dbReference>
<name>A0AA92C5U6_RHIRH</name>
<comment type="caution">
    <text evidence="6">The sequence shown here is derived from an EMBL/GenBank/DDBJ whole genome shotgun (WGS) entry which is preliminary data.</text>
</comment>
<dbReference type="InterPro" id="IPR036388">
    <property type="entry name" value="WH-like_DNA-bd_sf"/>
</dbReference>